<evidence type="ECO:0000256" key="3">
    <source>
        <dbReference type="ARBA" id="ARBA00022833"/>
    </source>
</evidence>
<dbReference type="PROSITE" id="PS51303">
    <property type="entry name" value="PET"/>
    <property type="match status" value="1"/>
</dbReference>
<keyword evidence="3 5" id="KW-0862">Zinc</keyword>
<gene>
    <name evidence="10" type="primary">LOC100208566</name>
</gene>
<feature type="region of interest" description="Disordered" evidence="6">
    <location>
        <begin position="187"/>
        <end position="206"/>
    </location>
</feature>
<dbReference type="InterPro" id="IPR010442">
    <property type="entry name" value="PET_domain"/>
</dbReference>
<evidence type="ECO:0000256" key="5">
    <source>
        <dbReference type="PROSITE-ProRule" id="PRU00125"/>
    </source>
</evidence>
<dbReference type="PROSITE" id="PS00478">
    <property type="entry name" value="LIM_DOMAIN_1"/>
    <property type="match status" value="1"/>
</dbReference>
<feature type="domain" description="LIM zinc-binding" evidence="7">
    <location>
        <begin position="322"/>
        <end position="381"/>
    </location>
</feature>
<dbReference type="SMART" id="SM00132">
    <property type="entry name" value="LIM"/>
    <property type="match status" value="2"/>
</dbReference>
<evidence type="ECO:0000259" key="8">
    <source>
        <dbReference type="PROSITE" id="PS51303"/>
    </source>
</evidence>
<dbReference type="Proteomes" id="UP001652625">
    <property type="component" value="Chromosome 12"/>
</dbReference>
<dbReference type="PANTHER" id="PTHR24211:SF22">
    <property type="entry name" value="TESTIN"/>
    <property type="match status" value="1"/>
</dbReference>
<feature type="domain" description="PET" evidence="8">
    <location>
        <begin position="150"/>
        <end position="257"/>
    </location>
</feature>
<evidence type="ECO:0000313" key="10">
    <source>
        <dbReference type="RefSeq" id="XP_065668336.1"/>
    </source>
</evidence>
<evidence type="ECO:0000256" key="2">
    <source>
        <dbReference type="ARBA" id="ARBA00022737"/>
    </source>
</evidence>
<dbReference type="GeneID" id="100208566"/>
<sequence length="381" mass="44557">MPKLQKTQPTYKNFLNLNYKKVFCLNILLDIFMEGSVKVPLLAQLVYGTYSELKTKKCLTHDQGSGSPCLKCNELCCGLELHFWRKVCKNCGCKLEDHKVEVDKSIHEAIVYNLLNDDYDNASPWECSIDDEVLEGHPLLEHLSRKKFKKAITKVNNEQDELHKDESSATVDQLLKFRVCNNEFNSNSEKRKASTKNKEESQQRQRALVRQIPPQDFDIRYCHNLDDYEKEELGYFTLLVQMHTIGKAVLKEKVEESKVHCVYCSEIIKSNYLIIERLENKFWHDTCLRCKVCNESLVDNIYFLEKEDLYCGRHFAETYKPRCFACDELIFSKEYTQAEQKNWHTKHFCCYKCEVYLGGMGYISVGPNPFCIPCYNENLPS</sequence>
<keyword evidence="1 5" id="KW-0479">Metal-binding</keyword>
<dbReference type="InterPro" id="IPR001781">
    <property type="entry name" value="Znf_LIM"/>
</dbReference>
<dbReference type="Pfam" id="PF06297">
    <property type="entry name" value="PET"/>
    <property type="match status" value="1"/>
</dbReference>
<name>A0ABM4D266_HYDVU</name>
<feature type="compositionally biased region" description="Basic and acidic residues" evidence="6">
    <location>
        <begin position="188"/>
        <end position="203"/>
    </location>
</feature>
<organism evidence="9 10">
    <name type="scientific">Hydra vulgaris</name>
    <name type="common">Hydra</name>
    <name type="synonym">Hydra attenuata</name>
    <dbReference type="NCBI Taxonomy" id="6087"/>
    <lineage>
        <taxon>Eukaryota</taxon>
        <taxon>Metazoa</taxon>
        <taxon>Cnidaria</taxon>
        <taxon>Hydrozoa</taxon>
        <taxon>Hydroidolina</taxon>
        <taxon>Anthoathecata</taxon>
        <taxon>Aplanulata</taxon>
        <taxon>Hydridae</taxon>
        <taxon>Hydra</taxon>
    </lineage>
</organism>
<evidence type="ECO:0000259" key="7">
    <source>
        <dbReference type="PROSITE" id="PS50023"/>
    </source>
</evidence>
<dbReference type="CDD" id="cd09341">
    <property type="entry name" value="LIM2_Testin_like"/>
    <property type="match status" value="1"/>
</dbReference>
<dbReference type="SUPFAM" id="SSF57716">
    <property type="entry name" value="Glucocorticoid receptor-like (DNA-binding domain)"/>
    <property type="match status" value="1"/>
</dbReference>
<dbReference type="InterPro" id="IPR047120">
    <property type="entry name" value="Pk/Esn/Tes"/>
</dbReference>
<keyword evidence="2" id="KW-0677">Repeat</keyword>
<dbReference type="PROSITE" id="PS50023">
    <property type="entry name" value="LIM_DOMAIN_2"/>
    <property type="match status" value="2"/>
</dbReference>
<dbReference type="Gene3D" id="2.10.110.10">
    <property type="entry name" value="Cysteine Rich Protein"/>
    <property type="match status" value="2"/>
</dbReference>
<evidence type="ECO:0000256" key="4">
    <source>
        <dbReference type="ARBA" id="ARBA00023038"/>
    </source>
</evidence>
<evidence type="ECO:0000256" key="6">
    <source>
        <dbReference type="SAM" id="MobiDB-lite"/>
    </source>
</evidence>
<keyword evidence="9" id="KW-1185">Reference proteome</keyword>
<evidence type="ECO:0000256" key="1">
    <source>
        <dbReference type="ARBA" id="ARBA00022723"/>
    </source>
</evidence>
<evidence type="ECO:0000313" key="9">
    <source>
        <dbReference type="Proteomes" id="UP001652625"/>
    </source>
</evidence>
<dbReference type="RefSeq" id="XP_065668336.1">
    <property type="nucleotide sequence ID" value="XM_065812264.1"/>
</dbReference>
<reference evidence="10" key="1">
    <citation type="submission" date="2025-08" db="UniProtKB">
        <authorList>
            <consortium name="RefSeq"/>
        </authorList>
    </citation>
    <scope>IDENTIFICATION</scope>
</reference>
<protein>
    <submittedName>
        <fullName evidence="10">Testin isoform X3</fullName>
    </submittedName>
</protein>
<dbReference type="Pfam" id="PF00412">
    <property type="entry name" value="LIM"/>
    <property type="match status" value="2"/>
</dbReference>
<keyword evidence="4 5" id="KW-0440">LIM domain</keyword>
<proteinExistence type="predicted"/>
<accession>A0ABM4D266</accession>
<feature type="domain" description="LIM zinc-binding" evidence="7">
    <location>
        <begin position="259"/>
        <end position="321"/>
    </location>
</feature>
<dbReference type="PANTHER" id="PTHR24211">
    <property type="entry name" value="LIM DOMAIN-CONTAINING PROTEIN"/>
    <property type="match status" value="1"/>
</dbReference>